<proteinExistence type="predicted"/>
<name>A0A859FJL8_9BACI</name>
<protein>
    <submittedName>
        <fullName evidence="1">Uncharacterized protein</fullName>
    </submittedName>
</protein>
<dbReference type="RefSeq" id="WP_176010956.1">
    <property type="nucleotide sequence ID" value="NZ_CP041372.2"/>
</dbReference>
<evidence type="ECO:0000313" key="1">
    <source>
        <dbReference type="EMBL" id="QKS72989.1"/>
    </source>
</evidence>
<dbReference type="EMBL" id="CP041372">
    <property type="protein sequence ID" value="QKS72989.1"/>
    <property type="molecule type" value="Genomic_DNA"/>
</dbReference>
<evidence type="ECO:0000313" key="2">
    <source>
        <dbReference type="Proteomes" id="UP000318138"/>
    </source>
</evidence>
<sequence>MTEQTAVTTIDEVNQTIEATYEACTRKTKLELKAWKQEAEERHDDNKDPRPFMAFANSMSDEELLRLVKEEKLDCKDLGGKEKTVRYLLLRLNL</sequence>
<organism evidence="1 2">
    <name type="scientific">Paenalkalicoccus suaedae</name>
    <dbReference type="NCBI Taxonomy" id="2592382"/>
    <lineage>
        <taxon>Bacteria</taxon>
        <taxon>Bacillati</taxon>
        <taxon>Bacillota</taxon>
        <taxon>Bacilli</taxon>
        <taxon>Bacillales</taxon>
        <taxon>Bacillaceae</taxon>
        <taxon>Paenalkalicoccus</taxon>
    </lineage>
</organism>
<accession>A0A859FJL8</accession>
<dbReference type="AlphaFoldDB" id="A0A859FJL8"/>
<keyword evidence="2" id="KW-1185">Reference proteome</keyword>
<dbReference type="Proteomes" id="UP000318138">
    <property type="component" value="Chromosome"/>
</dbReference>
<reference evidence="2" key="1">
    <citation type="submission" date="2019-07" db="EMBL/GenBank/DDBJ databases">
        <title>Bacillus alkalisoli sp. nov. isolated from saline soil.</title>
        <authorList>
            <person name="Sun J.-Q."/>
            <person name="Xu L."/>
        </authorList>
    </citation>
    <scope>NUCLEOTIDE SEQUENCE [LARGE SCALE GENOMIC DNA]</scope>
    <source>
        <strain evidence="2">M4U3P1</strain>
    </source>
</reference>
<gene>
    <name evidence="1" type="ORF">FLK61_41065</name>
</gene>
<dbReference type="KEGG" id="psua:FLK61_41065"/>